<dbReference type="SUPFAM" id="SSF48452">
    <property type="entry name" value="TPR-like"/>
    <property type="match status" value="2"/>
</dbReference>
<dbReference type="EMBL" id="JQAX01000003">
    <property type="protein sequence ID" value="KRN31744.1"/>
    <property type="molecule type" value="Genomic_DNA"/>
</dbReference>
<protein>
    <submittedName>
        <fullName evidence="1">Tetratricopeptide tpr 2 repeat protein</fullName>
    </submittedName>
</protein>
<reference evidence="1 2" key="1">
    <citation type="journal article" date="2015" name="Genome Announc.">
        <title>Expanding the biotechnology potential of lactobacilli through comparative genomics of 213 strains and associated genera.</title>
        <authorList>
            <person name="Sun Z."/>
            <person name="Harris H.M."/>
            <person name="McCann A."/>
            <person name="Guo C."/>
            <person name="Argimon S."/>
            <person name="Zhang W."/>
            <person name="Yang X."/>
            <person name="Jeffery I.B."/>
            <person name="Cooney J.C."/>
            <person name="Kagawa T.F."/>
            <person name="Liu W."/>
            <person name="Song Y."/>
            <person name="Salvetti E."/>
            <person name="Wrobel A."/>
            <person name="Rasinkangas P."/>
            <person name="Parkhill J."/>
            <person name="Rea M.C."/>
            <person name="O'Sullivan O."/>
            <person name="Ritari J."/>
            <person name="Douillard F.P."/>
            <person name="Paul Ross R."/>
            <person name="Yang R."/>
            <person name="Briner A.E."/>
            <person name="Felis G.E."/>
            <person name="de Vos W.M."/>
            <person name="Barrangou R."/>
            <person name="Klaenhammer T.R."/>
            <person name="Caufield P.W."/>
            <person name="Cui Y."/>
            <person name="Zhang H."/>
            <person name="O'Toole P.W."/>
        </authorList>
    </citation>
    <scope>NUCLEOTIDE SEQUENCE [LARGE SCALE GENOMIC DNA]</scope>
    <source>
        <strain evidence="1 2">DSM 20190</strain>
    </source>
</reference>
<accession>A0A0R2FTZ5</accession>
<name>A0A0R2FTZ5_9LACO</name>
<dbReference type="InterPro" id="IPR011990">
    <property type="entry name" value="TPR-like_helical_dom_sf"/>
</dbReference>
<dbReference type="eggNOG" id="COG0457">
    <property type="taxonomic scope" value="Bacteria"/>
</dbReference>
<dbReference type="Gene3D" id="1.25.40.10">
    <property type="entry name" value="Tetratricopeptide repeat domain"/>
    <property type="match status" value="2"/>
</dbReference>
<evidence type="ECO:0000313" key="1">
    <source>
        <dbReference type="EMBL" id="KRN31744.1"/>
    </source>
</evidence>
<dbReference type="STRING" id="1123500.GCA_000420365_00997"/>
<comment type="caution">
    <text evidence="1">The sequence shown here is derived from an EMBL/GenBank/DDBJ whole genome shotgun (WGS) entry which is preliminary data.</text>
</comment>
<keyword evidence="2" id="KW-1185">Reference proteome</keyword>
<dbReference type="Pfam" id="PF13432">
    <property type="entry name" value="TPR_16"/>
    <property type="match status" value="1"/>
</dbReference>
<dbReference type="AlphaFoldDB" id="A0A0R2FTZ5"/>
<gene>
    <name evidence="1" type="ORF">IV68_GL001000</name>
</gene>
<proteinExistence type="predicted"/>
<evidence type="ECO:0000313" key="2">
    <source>
        <dbReference type="Proteomes" id="UP000051296"/>
    </source>
</evidence>
<organism evidence="1 2">
    <name type="scientific">Weissella halotolerans DSM 20190</name>
    <dbReference type="NCBI Taxonomy" id="1123500"/>
    <lineage>
        <taxon>Bacteria</taxon>
        <taxon>Bacillati</taxon>
        <taxon>Bacillota</taxon>
        <taxon>Bacilli</taxon>
        <taxon>Lactobacillales</taxon>
        <taxon>Lactobacillaceae</taxon>
        <taxon>Weissella</taxon>
    </lineage>
</organism>
<sequence length="225" mass="25450">MDGKQMTKDQEQSEVIHRLVQAIESDADNWSAYVDLVSALTAAHSLPQAEELGLKALARFSDLPVARDELQYALGNVYYQAGDFDRANHFFSTIEAKRLKHDATLMQAQSWYGQRQYKRALAFALTAVQQDPNDVMAQDLLGDLWLSQNDLKRAKQAFEMALLQQVDDFRGNFGRGLIALIEQGLDDNPWLKRAQLRNPERFVQEQEKVDDLLTVLKGGQHGQGS</sequence>
<dbReference type="PATRIC" id="fig|1123500.6.peg.1004"/>
<dbReference type="InParanoid" id="A0A0R2FTZ5"/>
<dbReference type="Proteomes" id="UP000051296">
    <property type="component" value="Unassembled WGS sequence"/>
</dbReference>